<keyword evidence="4 6" id="KW-1133">Transmembrane helix</keyword>
<dbReference type="InterPro" id="IPR009457">
    <property type="entry name" value="THH1/TOM1/TOM3_dom"/>
</dbReference>
<dbReference type="OMA" id="CVENICY"/>
<feature type="transmembrane region" description="Helical" evidence="6">
    <location>
        <begin position="46"/>
        <end position="67"/>
    </location>
</feature>
<dbReference type="PANTHER" id="PTHR31142:SF33">
    <property type="entry name" value="EGF-LIKE DOMAIN-CONTAINING PROTEIN-RELATED"/>
    <property type="match status" value="1"/>
</dbReference>
<evidence type="ECO:0000313" key="8">
    <source>
        <dbReference type="EMBL" id="EFA85738.1"/>
    </source>
</evidence>
<evidence type="ECO:0000256" key="2">
    <source>
        <dbReference type="ARBA" id="ARBA00006779"/>
    </source>
</evidence>
<reference evidence="8 9" key="1">
    <citation type="journal article" date="2011" name="Genome Res.">
        <title>Phylogeny-wide analysis of social amoeba genomes highlights ancient origins for complex intercellular communication.</title>
        <authorList>
            <person name="Heidel A.J."/>
            <person name="Lawal H.M."/>
            <person name="Felder M."/>
            <person name="Schilde C."/>
            <person name="Helps N.R."/>
            <person name="Tunggal B."/>
            <person name="Rivero F."/>
            <person name="John U."/>
            <person name="Schleicher M."/>
            <person name="Eichinger L."/>
            <person name="Platzer M."/>
            <person name="Noegel A.A."/>
            <person name="Schaap P."/>
            <person name="Gloeckner G."/>
        </authorList>
    </citation>
    <scope>NUCLEOTIDE SEQUENCE [LARGE SCALE GENOMIC DNA]</scope>
    <source>
        <strain evidence="9">ATCC 26659 / Pp 5 / PN500</strain>
    </source>
</reference>
<dbReference type="PANTHER" id="PTHR31142">
    <property type="entry name" value="TOBAMOVIRUS MULTIPLICATION PROTEIN 1-LIKE ISOFORM X1"/>
    <property type="match status" value="1"/>
</dbReference>
<feature type="transmembrane region" description="Helical" evidence="6">
    <location>
        <begin position="167"/>
        <end position="188"/>
    </location>
</feature>
<keyword evidence="5 6" id="KW-0472">Membrane</keyword>
<evidence type="ECO:0000256" key="4">
    <source>
        <dbReference type="ARBA" id="ARBA00022989"/>
    </source>
</evidence>
<keyword evidence="3 6" id="KW-0812">Transmembrane</keyword>
<dbReference type="GO" id="GO:0012505">
    <property type="term" value="C:endomembrane system"/>
    <property type="evidence" value="ECO:0007669"/>
    <property type="project" value="UniProtKB-SubCell"/>
</dbReference>
<evidence type="ECO:0000256" key="3">
    <source>
        <dbReference type="ARBA" id="ARBA00022692"/>
    </source>
</evidence>
<organism evidence="8 9">
    <name type="scientific">Heterostelium pallidum (strain ATCC 26659 / Pp 5 / PN500)</name>
    <name type="common">Cellular slime mold</name>
    <name type="synonym">Polysphondylium pallidum</name>
    <dbReference type="NCBI Taxonomy" id="670386"/>
    <lineage>
        <taxon>Eukaryota</taxon>
        <taxon>Amoebozoa</taxon>
        <taxon>Evosea</taxon>
        <taxon>Eumycetozoa</taxon>
        <taxon>Dictyostelia</taxon>
        <taxon>Acytosteliales</taxon>
        <taxon>Acytosteliaceae</taxon>
        <taxon>Heterostelium</taxon>
    </lineage>
</organism>
<sequence length="312" mass="35826">MSNNSNSTFFCLDHSQCGDLGRCVNGTCICRSYLQGPQCETSYSSVLGRSFTIFRLVFLLSIIYFAVDPWATLGIFPFPLSMFLYHFPLYILFTSYQMLLLYWSGTYHNVATLENGRLFIDKTKPVFIIANVLWLVLEITEIVAVAINNRSDTNFTFYKYVTYFYNIYIALCCIGLTVGFSVYGTLLYKRISSLPTNKDKKRKTLRKLLISTVVLAFSTAIVTIPSIILYFSKLTKGPSGALLYVSFIHGIECFLVMELFWIMKPRETMPFAANTPGYYDNNQIYLEKCPTDHKPKDDYYLSPKKTLFFSTK</sequence>
<feature type="domain" description="THH1/TOM1/TOM3" evidence="7">
    <location>
        <begin position="80"/>
        <end position="235"/>
    </location>
</feature>
<comment type="caution">
    <text evidence="8">The sequence shown here is derived from an EMBL/GenBank/DDBJ whole genome shotgun (WGS) entry which is preliminary data.</text>
</comment>
<evidence type="ECO:0000256" key="5">
    <source>
        <dbReference type="ARBA" id="ARBA00023136"/>
    </source>
</evidence>
<dbReference type="Proteomes" id="UP000001396">
    <property type="component" value="Unassembled WGS sequence"/>
</dbReference>
<dbReference type="Pfam" id="PF06454">
    <property type="entry name" value="THH1_TOM1-3_dom"/>
    <property type="match status" value="1"/>
</dbReference>
<accession>D3AXR1</accession>
<evidence type="ECO:0000259" key="7">
    <source>
        <dbReference type="Pfam" id="PF06454"/>
    </source>
</evidence>
<dbReference type="AlphaFoldDB" id="D3AXR1"/>
<proteinExistence type="inferred from homology"/>
<dbReference type="InParanoid" id="D3AXR1"/>
<dbReference type="STRING" id="670386.D3AXR1"/>
<evidence type="ECO:0000313" key="9">
    <source>
        <dbReference type="Proteomes" id="UP000001396"/>
    </source>
</evidence>
<comment type="similarity">
    <text evidence="2">Belongs to the plant tobamovirus multiplication TOM1 protein family.</text>
</comment>
<comment type="subcellular location">
    <subcellularLocation>
        <location evidence="1">Endomembrane system</location>
        <topology evidence="1">Multi-pass membrane protein</topology>
    </subcellularLocation>
</comment>
<protein>
    <recommendedName>
        <fullName evidence="7">THH1/TOM1/TOM3 domain-containing protein</fullName>
    </recommendedName>
</protein>
<name>D3AXR1_HETP5</name>
<dbReference type="InterPro" id="IPR040226">
    <property type="entry name" value="THH1/TOM1/TOM3"/>
</dbReference>
<dbReference type="RefSeq" id="XP_020437844.1">
    <property type="nucleotide sequence ID" value="XM_020571986.1"/>
</dbReference>
<dbReference type="GeneID" id="31356498"/>
<feature type="transmembrane region" description="Helical" evidence="6">
    <location>
        <begin position="243"/>
        <end position="262"/>
    </location>
</feature>
<gene>
    <name evidence="8" type="ORF">PPL_00968</name>
</gene>
<keyword evidence="9" id="KW-1185">Reference proteome</keyword>
<feature type="transmembrane region" description="Helical" evidence="6">
    <location>
        <begin position="208"/>
        <end position="231"/>
    </location>
</feature>
<evidence type="ECO:0000256" key="1">
    <source>
        <dbReference type="ARBA" id="ARBA00004127"/>
    </source>
</evidence>
<feature type="transmembrane region" description="Helical" evidence="6">
    <location>
        <begin position="87"/>
        <end position="105"/>
    </location>
</feature>
<feature type="transmembrane region" description="Helical" evidence="6">
    <location>
        <begin position="126"/>
        <end position="147"/>
    </location>
</feature>
<dbReference type="EMBL" id="ADBJ01000004">
    <property type="protein sequence ID" value="EFA85738.1"/>
    <property type="molecule type" value="Genomic_DNA"/>
</dbReference>
<evidence type="ECO:0000256" key="6">
    <source>
        <dbReference type="SAM" id="Phobius"/>
    </source>
</evidence>